<feature type="transmembrane region" description="Helical" evidence="1">
    <location>
        <begin position="102"/>
        <end position="127"/>
    </location>
</feature>
<dbReference type="EMBL" id="JAUSQU010000001">
    <property type="protein sequence ID" value="MDP9845060.1"/>
    <property type="molecule type" value="Genomic_DNA"/>
</dbReference>
<proteinExistence type="predicted"/>
<name>A0ABT9QFB0_9ACTN</name>
<evidence type="ECO:0000313" key="3">
    <source>
        <dbReference type="Proteomes" id="UP001225356"/>
    </source>
</evidence>
<comment type="caution">
    <text evidence="2">The sequence shown here is derived from an EMBL/GenBank/DDBJ whole genome shotgun (WGS) entry which is preliminary data.</text>
</comment>
<feature type="transmembrane region" description="Helical" evidence="1">
    <location>
        <begin position="139"/>
        <end position="157"/>
    </location>
</feature>
<reference evidence="2 3" key="1">
    <citation type="submission" date="2023-07" db="EMBL/GenBank/DDBJ databases">
        <title>Sequencing the genomes of 1000 actinobacteria strains.</title>
        <authorList>
            <person name="Klenk H.-P."/>
        </authorList>
    </citation>
    <scope>NUCLEOTIDE SEQUENCE [LARGE SCALE GENOMIC DNA]</scope>
    <source>
        <strain evidence="2 3">DSM 46740</strain>
    </source>
</reference>
<dbReference type="InterPro" id="IPR010721">
    <property type="entry name" value="UstE-like"/>
</dbReference>
<dbReference type="Proteomes" id="UP001225356">
    <property type="component" value="Unassembled WGS sequence"/>
</dbReference>
<protein>
    <submittedName>
        <fullName evidence="2">Steroid 5-alpha reductase family enzyme</fullName>
    </submittedName>
</protein>
<keyword evidence="1" id="KW-0472">Membrane</keyword>
<gene>
    <name evidence="2" type="ORF">J2853_004271</name>
</gene>
<dbReference type="RefSeq" id="WP_307560395.1">
    <property type="nucleotide sequence ID" value="NZ_JAUSQU010000001.1"/>
</dbReference>
<dbReference type="Gene3D" id="1.20.120.1630">
    <property type="match status" value="1"/>
</dbReference>
<dbReference type="PANTHER" id="PTHR32251">
    <property type="entry name" value="3-OXO-5-ALPHA-STEROID 4-DEHYDROGENASE"/>
    <property type="match status" value="1"/>
</dbReference>
<dbReference type="PROSITE" id="PS50244">
    <property type="entry name" value="S5A_REDUCTASE"/>
    <property type="match status" value="1"/>
</dbReference>
<sequence>MSWWSLLASAAALAALLAATLAVALRVGRHSVIDVAWGLGFTVVALVSFLMSDGDPARRLLVPALTAVWGVRLALHIGRRNIGESEDPRYERMLARAPGSRTLYAIRAVYVTQGVVLLLVSLPVQVALSETAALGRSSWLVWSGTALWLVGFVFETVGDRQLARFRADPGNRGEVLDTGLWRYTRHPNYFGDACVWWGLFLIAADRWPGVLTVLSPVLMTYFLVARTGKPLLEAQLSESRPGYADYVRRTSGFLPLPPRGAREDRGRSRDG</sequence>
<dbReference type="Pfam" id="PF06966">
    <property type="entry name" value="DUF1295"/>
    <property type="match status" value="1"/>
</dbReference>
<keyword evidence="1" id="KW-1133">Transmembrane helix</keyword>
<dbReference type="PANTHER" id="PTHR32251:SF17">
    <property type="entry name" value="STEROID 5-ALPHA REDUCTASE C-TERMINAL DOMAIN-CONTAINING PROTEIN"/>
    <property type="match status" value="1"/>
</dbReference>
<accession>A0ABT9QFB0</accession>
<keyword evidence="3" id="KW-1185">Reference proteome</keyword>
<keyword evidence="1" id="KW-0812">Transmembrane</keyword>
<evidence type="ECO:0000256" key="1">
    <source>
        <dbReference type="SAM" id="Phobius"/>
    </source>
</evidence>
<evidence type="ECO:0000313" key="2">
    <source>
        <dbReference type="EMBL" id="MDP9845060.1"/>
    </source>
</evidence>
<organism evidence="2 3">
    <name type="scientific">Streptosporangium lutulentum</name>
    <dbReference type="NCBI Taxonomy" id="1461250"/>
    <lineage>
        <taxon>Bacteria</taxon>
        <taxon>Bacillati</taxon>
        <taxon>Actinomycetota</taxon>
        <taxon>Actinomycetes</taxon>
        <taxon>Streptosporangiales</taxon>
        <taxon>Streptosporangiaceae</taxon>
        <taxon>Streptosporangium</taxon>
    </lineage>
</organism>
<feature type="transmembrane region" description="Helical" evidence="1">
    <location>
        <begin position="32"/>
        <end position="51"/>
    </location>
</feature>